<evidence type="ECO:0000313" key="2">
    <source>
        <dbReference type="Proteomes" id="UP000002497"/>
    </source>
</evidence>
<accession>E9DBA4</accession>
<reference evidence="2" key="2">
    <citation type="submission" date="2010-03" db="EMBL/GenBank/DDBJ databases">
        <title>The genome sequence of Coccidioides posadasii strain Silveira.</title>
        <authorList>
            <consortium name="The Broad Institute Genome Sequencing Center for Infectious Disease"/>
            <person name="Neafsey D."/>
            <person name="Orbach M."/>
            <person name="Henn M.R."/>
            <person name="Cole G.T."/>
            <person name="Galgiani J."/>
            <person name="Gardner M.J."/>
            <person name="Kirkland T.N."/>
            <person name="Taylor J.W."/>
            <person name="Young S.K."/>
            <person name="Zeng Q."/>
            <person name="Koehrsen M."/>
            <person name="Alvarado L."/>
            <person name="Berlin A."/>
            <person name="Borenstein D."/>
            <person name="Chapman S.B."/>
            <person name="Chen Z."/>
            <person name="Engels R."/>
            <person name="Freedman E."/>
            <person name="Gellesch M."/>
            <person name="Goldberg J."/>
            <person name="Griggs A."/>
            <person name="Gujja S."/>
            <person name="Heilman E."/>
            <person name="Heiman D."/>
            <person name="Howarth C."/>
            <person name="Jen D."/>
            <person name="Larson L."/>
            <person name="Mehta T."/>
            <person name="Neiman D."/>
            <person name="Park D."/>
            <person name="Pearson M."/>
            <person name="Richards J."/>
            <person name="Roberts A."/>
            <person name="Saif S."/>
            <person name="Shea T."/>
            <person name="Shenoy N."/>
            <person name="Sisk P."/>
            <person name="Stolte C."/>
            <person name="Sykes S."/>
            <person name="Walk T."/>
            <person name="White J."/>
            <person name="Yandava C."/>
            <person name="Haas B."/>
            <person name="Nusbaum C."/>
            <person name="Birren B."/>
        </authorList>
    </citation>
    <scope>NUCLEOTIDE SEQUENCE [LARGE SCALE GENOMIC DNA]</scope>
    <source>
        <strain evidence="2">RMSCC 757 / Silveira</strain>
    </source>
</reference>
<dbReference type="Proteomes" id="UP000002497">
    <property type="component" value="Unassembled WGS sequence"/>
</dbReference>
<gene>
    <name evidence="1" type="ORF">CPSG_07106</name>
</gene>
<name>E9DBA4_COCPS</name>
<dbReference type="VEuPathDB" id="FungiDB:CPSG_07106"/>
<dbReference type="AlphaFoldDB" id="E9DBA4"/>
<keyword evidence="2" id="KW-1185">Reference proteome</keyword>
<organism evidence="2">
    <name type="scientific">Coccidioides posadasii (strain RMSCC 757 / Silveira)</name>
    <name type="common">Valley fever fungus</name>
    <dbReference type="NCBI Taxonomy" id="443226"/>
    <lineage>
        <taxon>Eukaryota</taxon>
        <taxon>Fungi</taxon>
        <taxon>Dikarya</taxon>
        <taxon>Ascomycota</taxon>
        <taxon>Pezizomycotina</taxon>
        <taxon>Eurotiomycetes</taxon>
        <taxon>Eurotiomycetidae</taxon>
        <taxon>Onygenales</taxon>
        <taxon>Onygenaceae</taxon>
        <taxon>Coccidioides</taxon>
    </lineage>
</organism>
<protein>
    <submittedName>
        <fullName evidence="1">Predicted protein</fullName>
    </submittedName>
</protein>
<evidence type="ECO:0000313" key="1">
    <source>
        <dbReference type="EMBL" id="EFW16056.1"/>
    </source>
</evidence>
<reference evidence="2" key="1">
    <citation type="journal article" date="2010" name="Genome Res.">
        <title>Population genomic sequencing of Coccidioides fungi reveals recent hybridization and transposon control.</title>
        <authorList>
            <person name="Neafsey D.E."/>
            <person name="Barker B.M."/>
            <person name="Sharpton T.J."/>
            <person name="Stajich J.E."/>
            <person name="Park D.J."/>
            <person name="Whiston E."/>
            <person name="Hung C.-Y."/>
            <person name="McMahan C."/>
            <person name="White J."/>
            <person name="Sykes S."/>
            <person name="Heiman D."/>
            <person name="Young S."/>
            <person name="Zeng Q."/>
            <person name="Abouelleil A."/>
            <person name="Aftuck L."/>
            <person name="Bessette D."/>
            <person name="Brown A."/>
            <person name="FitzGerald M."/>
            <person name="Lui A."/>
            <person name="Macdonald J.P."/>
            <person name="Priest M."/>
            <person name="Orbach M.J."/>
            <person name="Galgiani J.N."/>
            <person name="Kirkland T.N."/>
            <person name="Cole G.T."/>
            <person name="Birren B.W."/>
            <person name="Henn M.R."/>
            <person name="Taylor J.W."/>
            <person name="Rounsley S.D."/>
        </authorList>
    </citation>
    <scope>NUCLEOTIDE SEQUENCE [LARGE SCALE GENOMIC DNA]</scope>
    <source>
        <strain evidence="2">RMSCC 757 / Silveira</strain>
    </source>
</reference>
<dbReference type="HOGENOM" id="CLU_1855088_0_0_1"/>
<dbReference type="EMBL" id="GL636498">
    <property type="protein sequence ID" value="EFW16056.1"/>
    <property type="molecule type" value="Genomic_DNA"/>
</dbReference>
<proteinExistence type="predicted"/>
<sequence>MAFRARTAGQPALAHQKPLLKVDIDAIPRAPKFIQSIIGTQLASRKSADFLSKPFSCHVSGHLFHPFIININISHLKVTNFLIVLRAPWHARLLSTLMPAEYHPGAASYVCAEDKYLAQGLSVRDPWTGSAAGVSKQE</sequence>